<dbReference type="SMART" id="SM00635">
    <property type="entry name" value="BID_2"/>
    <property type="match status" value="7"/>
</dbReference>
<dbReference type="InterPro" id="IPR003343">
    <property type="entry name" value="Big_2"/>
</dbReference>
<sequence length="737" mass="77729">MGKESSWKMLRAGFKGAFAILLAASLVLNGWTGSAGAAEETVTGVEINYDESDYDNSSSALKMYVEDDKVIVNLFASISGSSSKKDVTAEASWKTSSSSVVKVDKGILTGVGSGTATISATYKGYTASIKATSQYVYDEIVLMDGDKEAPAVISEIQLGESLDYTLVGRKNNVSTSIASEAVWTTTSSSVATVDEGKITLVGTGTTTITAKYKGKSDSVKLTVTSPYKSIDLVAPLENGVLELEVGTDDTALTATASPKLGGTIDVTQQATWTSANTKVLTVVKGVVTPVAPGKTKLTVSHLGVTSSIDVVVRTPYQFMKLTPEKELHIQMQQSPVQVQAEVLNNSNISYPVTTMAEWTSSDILIATVVDGKVTPRSPGTAKVTASYKGVSRSIDVVVYPSITKITAEKTTLDGFKGIEGDLPKLTATTFNGSMVDVSKLAVWTVSDTNIATVEGNKWTAKAIGEVTLTANVQGYQTEVKLIVHVKPLKLLAESKDVSIVIGKTVSLPKVTVINEDGEEEDVTSTVVWTTKSDNLVIKDTTMRGLEASSIALTGTYLNKTVSVRIKIEEEIVKLVAEPSQVELNPGRSKTIKVTGYYKDGKTISVGSKVNWSIAQTSVATLTGSSGVKAVAPGSTILKGTYQEQTVQITVVVKPKLKSLQLSIKSLQLSPGASQNISLQAVYTTGNPVVVTDTATWTSSKPGVATIKDGKITAVAKGSTSIKATFDGKSVTIRVTVK</sequence>
<dbReference type="STRING" id="1844972.A7K91_06620"/>
<accession>A0A1A5YDB7</accession>
<dbReference type="EMBL" id="LYPA01000071">
    <property type="protein sequence ID" value="OBR63616.1"/>
    <property type="molecule type" value="Genomic_DNA"/>
</dbReference>
<dbReference type="RefSeq" id="WP_068686110.1">
    <property type="nucleotide sequence ID" value="NZ_LYPA01000071.1"/>
</dbReference>
<reference evidence="3 4" key="1">
    <citation type="submission" date="2016-05" db="EMBL/GenBank/DDBJ databases">
        <title>Paenibacillus oryzae. sp. nov., isolated from the rice root.</title>
        <authorList>
            <person name="Zhang J."/>
            <person name="Zhang X."/>
        </authorList>
    </citation>
    <scope>NUCLEOTIDE SEQUENCE [LARGE SCALE GENOMIC DNA]</scope>
    <source>
        <strain evidence="3 4">1DrF-4</strain>
    </source>
</reference>
<feature type="domain" description="BIG2" evidence="2">
    <location>
        <begin position="146"/>
        <end position="222"/>
    </location>
</feature>
<feature type="domain" description="BIG2" evidence="2">
    <location>
        <begin position="405"/>
        <end position="482"/>
    </location>
</feature>
<proteinExistence type="predicted"/>
<dbReference type="InterPro" id="IPR008964">
    <property type="entry name" value="Invasin/intimin_cell_adhesion"/>
</dbReference>
<gene>
    <name evidence="3" type="ORF">A7K91_06620</name>
</gene>
<evidence type="ECO:0000259" key="2">
    <source>
        <dbReference type="SMART" id="SM00635"/>
    </source>
</evidence>
<comment type="caution">
    <text evidence="3">The sequence shown here is derived from an EMBL/GenBank/DDBJ whole genome shotgun (WGS) entry which is preliminary data.</text>
</comment>
<evidence type="ECO:0000256" key="1">
    <source>
        <dbReference type="SAM" id="SignalP"/>
    </source>
</evidence>
<feature type="domain" description="BIG2" evidence="2">
    <location>
        <begin position="226"/>
        <end position="311"/>
    </location>
</feature>
<evidence type="ECO:0000313" key="4">
    <source>
        <dbReference type="Proteomes" id="UP000092024"/>
    </source>
</evidence>
<feature type="chain" id="PRO_5008340271" description="BIG2 domain-containing protein" evidence="1">
    <location>
        <begin position="38"/>
        <end position="737"/>
    </location>
</feature>
<feature type="domain" description="BIG2" evidence="2">
    <location>
        <begin position="570"/>
        <end position="651"/>
    </location>
</feature>
<organism evidence="3 4">
    <name type="scientific">Paenibacillus oryzae</name>
    <dbReference type="NCBI Taxonomy" id="1844972"/>
    <lineage>
        <taxon>Bacteria</taxon>
        <taxon>Bacillati</taxon>
        <taxon>Bacillota</taxon>
        <taxon>Bacilli</taxon>
        <taxon>Bacillales</taxon>
        <taxon>Paenibacillaceae</taxon>
        <taxon>Paenibacillus</taxon>
    </lineage>
</organism>
<dbReference type="SUPFAM" id="SSF49373">
    <property type="entry name" value="Invasin/intimin cell-adhesion fragments"/>
    <property type="match status" value="4"/>
</dbReference>
<evidence type="ECO:0000313" key="3">
    <source>
        <dbReference type="EMBL" id="OBR63616.1"/>
    </source>
</evidence>
<protein>
    <recommendedName>
        <fullName evidence="2">BIG2 domain-containing protein</fullName>
    </recommendedName>
</protein>
<feature type="domain" description="BIG2" evidence="2">
    <location>
        <begin position="53"/>
        <end position="132"/>
    </location>
</feature>
<dbReference type="Gene3D" id="2.60.40.1080">
    <property type="match status" value="7"/>
</dbReference>
<keyword evidence="4" id="KW-1185">Reference proteome</keyword>
<feature type="signal peptide" evidence="1">
    <location>
        <begin position="1"/>
        <end position="37"/>
    </location>
</feature>
<keyword evidence="1" id="KW-0732">Signal</keyword>
<name>A0A1A5YDB7_9BACL</name>
<dbReference type="AlphaFoldDB" id="A0A1A5YDB7"/>
<dbReference type="Proteomes" id="UP000092024">
    <property type="component" value="Unassembled WGS sequence"/>
</dbReference>
<feature type="domain" description="BIG2" evidence="2">
    <location>
        <begin position="655"/>
        <end position="735"/>
    </location>
</feature>
<feature type="domain" description="BIG2" evidence="2">
    <location>
        <begin position="315"/>
        <end position="397"/>
    </location>
</feature>